<accession>A0ABS9DBE8</accession>
<gene>
    <name evidence="1" type="ORF">L0668_18135</name>
</gene>
<sequence length="167" mass="18852">MKYLNRFAYTILGICLLNGCSKDIPADPMCRVQPSEKPLSPAPAVCLIKLNSKLLAITTHQQELWSLPVEKQHKAKSAQCSAHQAVWKSTGLNVEVGELLFTDEKNVHYFSCIAQNPLTKDQIQLPVPTWATSKVNNIQLINPYQTQAEDWSPRHDLLKLREAFTQL</sequence>
<organism evidence="1 2">
    <name type="scientific">Paraglaciecola algarum</name>
    <dbReference type="NCBI Taxonomy" id="3050085"/>
    <lineage>
        <taxon>Bacteria</taxon>
        <taxon>Pseudomonadati</taxon>
        <taxon>Pseudomonadota</taxon>
        <taxon>Gammaproteobacteria</taxon>
        <taxon>Alteromonadales</taxon>
        <taxon>Alteromonadaceae</taxon>
        <taxon>Paraglaciecola</taxon>
    </lineage>
</organism>
<keyword evidence="2" id="KW-1185">Reference proteome</keyword>
<dbReference type="Proteomes" id="UP001521137">
    <property type="component" value="Unassembled WGS sequence"/>
</dbReference>
<evidence type="ECO:0000313" key="1">
    <source>
        <dbReference type="EMBL" id="MCF2950044.1"/>
    </source>
</evidence>
<protein>
    <submittedName>
        <fullName evidence="1">Uncharacterized protein</fullName>
    </submittedName>
</protein>
<reference evidence="1 2" key="1">
    <citation type="submission" date="2022-01" db="EMBL/GenBank/DDBJ databases">
        <title>Paraglaciecola sp. G1-23.</title>
        <authorList>
            <person name="Jin M.S."/>
            <person name="Han D.M."/>
            <person name="Kim H.M."/>
            <person name="Jeon C.O."/>
        </authorList>
    </citation>
    <scope>NUCLEOTIDE SEQUENCE [LARGE SCALE GENOMIC DNA]</scope>
    <source>
        <strain evidence="1 2">G1-23</strain>
    </source>
</reference>
<dbReference type="EMBL" id="JAKGAS010000013">
    <property type="protein sequence ID" value="MCF2950044.1"/>
    <property type="molecule type" value="Genomic_DNA"/>
</dbReference>
<dbReference type="RefSeq" id="WP_235314145.1">
    <property type="nucleotide sequence ID" value="NZ_JAKGAS010000013.1"/>
</dbReference>
<evidence type="ECO:0000313" key="2">
    <source>
        <dbReference type="Proteomes" id="UP001521137"/>
    </source>
</evidence>
<proteinExistence type="predicted"/>
<name>A0ABS9DBE8_9ALTE</name>
<comment type="caution">
    <text evidence="1">The sequence shown here is derived from an EMBL/GenBank/DDBJ whole genome shotgun (WGS) entry which is preliminary data.</text>
</comment>